<dbReference type="Gene3D" id="3.30.300.30">
    <property type="match status" value="2"/>
</dbReference>
<keyword evidence="2" id="KW-0596">Phosphopantetheine</keyword>
<dbReference type="FunFam" id="1.10.1200.10:FF:000005">
    <property type="entry name" value="Nonribosomal peptide synthetase 1"/>
    <property type="match status" value="1"/>
</dbReference>
<dbReference type="SUPFAM" id="SSF47336">
    <property type="entry name" value="ACP-like"/>
    <property type="match status" value="2"/>
</dbReference>
<protein>
    <recommendedName>
        <fullName evidence="7">Carrier domain-containing protein</fullName>
    </recommendedName>
</protein>
<dbReference type="OrthoDB" id="416786at2759"/>
<evidence type="ECO:0000256" key="3">
    <source>
        <dbReference type="ARBA" id="ARBA00022553"/>
    </source>
</evidence>
<keyword evidence="4" id="KW-0436">Ligase</keyword>
<name>A0A0A1TLY8_9HYPO</name>
<dbReference type="Proteomes" id="UP000039046">
    <property type="component" value="Unassembled WGS sequence"/>
</dbReference>
<dbReference type="CDD" id="cd05918">
    <property type="entry name" value="A_NRPS_SidN3_like"/>
    <property type="match status" value="2"/>
</dbReference>
<dbReference type="SUPFAM" id="SSF52777">
    <property type="entry name" value="CoA-dependent acyltransferases"/>
    <property type="match status" value="7"/>
</dbReference>
<keyword evidence="3" id="KW-0597">Phosphoprotein</keyword>
<keyword evidence="9" id="KW-1185">Reference proteome</keyword>
<dbReference type="FunFam" id="3.30.559.30:FF:000002">
    <property type="entry name" value="Nonribosomal peptide synthase Pes1"/>
    <property type="match status" value="1"/>
</dbReference>
<dbReference type="FunFam" id="3.30.559.30:FF:000003">
    <property type="entry name" value="Nonribosomal peptide synthase SidD"/>
    <property type="match status" value="1"/>
</dbReference>
<dbReference type="Pfam" id="PF00668">
    <property type="entry name" value="Condensation"/>
    <property type="match status" value="4"/>
</dbReference>
<evidence type="ECO:0000256" key="1">
    <source>
        <dbReference type="ARBA" id="ARBA00005179"/>
    </source>
</evidence>
<dbReference type="Pfam" id="PF00550">
    <property type="entry name" value="PP-binding"/>
    <property type="match status" value="2"/>
</dbReference>
<feature type="domain" description="Carrier" evidence="7">
    <location>
        <begin position="1199"/>
        <end position="1275"/>
    </location>
</feature>
<dbReference type="GO" id="GO:0031177">
    <property type="term" value="F:phosphopantetheine binding"/>
    <property type="evidence" value="ECO:0007669"/>
    <property type="project" value="InterPro"/>
</dbReference>
<dbReference type="InterPro" id="IPR020845">
    <property type="entry name" value="AMP-binding_CS"/>
</dbReference>
<dbReference type="PANTHER" id="PTHR45527">
    <property type="entry name" value="NONRIBOSOMAL PEPTIDE SYNTHETASE"/>
    <property type="match status" value="1"/>
</dbReference>
<dbReference type="Gene3D" id="3.40.50.12780">
    <property type="entry name" value="N-terminal domain of ligase-like"/>
    <property type="match status" value="3"/>
</dbReference>
<organism evidence="8 9">
    <name type="scientific">[Torrubiella] hemipterigena</name>
    <dbReference type="NCBI Taxonomy" id="1531966"/>
    <lineage>
        <taxon>Eukaryota</taxon>
        <taxon>Fungi</taxon>
        <taxon>Dikarya</taxon>
        <taxon>Ascomycota</taxon>
        <taxon>Pezizomycotina</taxon>
        <taxon>Sordariomycetes</taxon>
        <taxon>Hypocreomycetidae</taxon>
        <taxon>Hypocreales</taxon>
        <taxon>Clavicipitaceae</taxon>
        <taxon>Clavicipitaceae incertae sedis</taxon>
        <taxon>'Torrubiella' clade</taxon>
    </lineage>
</organism>
<gene>
    <name evidence="8" type="ORF">VHEMI07615</name>
</gene>
<reference evidence="8 9" key="1">
    <citation type="journal article" date="2015" name="Genome Announc.">
        <title>Draft Genome Sequence and Gene Annotation of the Entomopathogenic Fungus Verticillium hemipterigenum.</title>
        <authorList>
            <person name="Horn F."/>
            <person name="Habel A."/>
            <person name="Scharf D.H."/>
            <person name="Dworschak J."/>
            <person name="Brakhage A.A."/>
            <person name="Guthke R."/>
            <person name="Hertweck C."/>
            <person name="Linde J."/>
        </authorList>
    </citation>
    <scope>NUCLEOTIDE SEQUENCE [LARGE SCALE GENOMIC DNA]</scope>
</reference>
<comment type="similarity">
    <text evidence="5">Belongs to the NRP synthetase family.</text>
</comment>
<feature type="region of interest" description="Disordered" evidence="6">
    <location>
        <begin position="178"/>
        <end position="202"/>
    </location>
</feature>
<dbReference type="GO" id="GO:0043041">
    <property type="term" value="P:amino acid activation for nonribosomal peptide biosynthetic process"/>
    <property type="evidence" value="ECO:0007669"/>
    <property type="project" value="TreeGrafter"/>
</dbReference>
<dbReference type="CDD" id="cd19545">
    <property type="entry name" value="FUM14_C_NRPS-like"/>
    <property type="match status" value="1"/>
</dbReference>
<feature type="region of interest" description="Disordered" evidence="6">
    <location>
        <begin position="1275"/>
        <end position="1295"/>
    </location>
</feature>
<accession>A0A0A1TLY8</accession>
<dbReference type="PROSITE" id="PS00455">
    <property type="entry name" value="AMP_BINDING"/>
    <property type="match status" value="2"/>
</dbReference>
<evidence type="ECO:0000259" key="7">
    <source>
        <dbReference type="PROSITE" id="PS50075"/>
    </source>
</evidence>
<dbReference type="InterPro" id="IPR010071">
    <property type="entry name" value="AA_adenyl_dom"/>
</dbReference>
<evidence type="ECO:0000256" key="2">
    <source>
        <dbReference type="ARBA" id="ARBA00022450"/>
    </source>
</evidence>
<dbReference type="Gene3D" id="1.10.1200.10">
    <property type="entry name" value="ACP-like"/>
    <property type="match status" value="2"/>
</dbReference>
<dbReference type="InterPro" id="IPR042099">
    <property type="entry name" value="ANL_N_sf"/>
</dbReference>
<dbReference type="InterPro" id="IPR009081">
    <property type="entry name" value="PP-bd_ACP"/>
</dbReference>
<dbReference type="CDD" id="cd19542">
    <property type="entry name" value="CT_NRPS-like"/>
    <property type="match status" value="1"/>
</dbReference>
<dbReference type="InterPro" id="IPR023213">
    <property type="entry name" value="CAT-like_dom_sf"/>
</dbReference>
<proteinExistence type="inferred from homology"/>
<feature type="domain" description="Carrier" evidence="7">
    <location>
        <begin position="2959"/>
        <end position="3033"/>
    </location>
</feature>
<dbReference type="EMBL" id="CDHN01000004">
    <property type="protein sequence ID" value="CEJ91933.1"/>
    <property type="molecule type" value="Genomic_DNA"/>
</dbReference>
<evidence type="ECO:0000256" key="5">
    <source>
        <dbReference type="ARBA" id="ARBA00029454"/>
    </source>
</evidence>
<dbReference type="SMART" id="SM00823">
    <property type="entry name" value="PKS_PP"/>
    <property type="match status" value="1"/>
</dbReference>
<dbReference type="NCBIfam" id="TIGR01733">
    <property type="entry name" value="AA-adenyl-dom"/>
    <property type="match status" value="1"/>
</dbReference>
<evidence type="ECO:0000313" key="8">
    <source>
        <dbReference type="EMBL" id="CEJ91933.1"/>
    </source>
</evidence>
<dbReference type="HOGENOM" id="CLU_000022_60_2_1"/>
<dbReference type="PROSITE" id="PS00012">
    <property type="entry name" value="PHOSPHOPANTETHEINE"/>
    <property type="match status" value="1"/>
</dbReference>
<dbReference type="GO" id="GO:0044550">
    <property type="term" value="P:secondary metabolite biosynthetic process"/>
    <property type="evidence" value="ECO:0007669"/>
    <property type="project" value="TreeGrafter"/>
</dbReference>
<dbReference type="InterPro" id="IPR000873">
    <property type="entry name" value="AMP-dep_synth/lig_dom"/>
</dbReference>
<sequence>MSPLFINPIIYRQPSATALVSPDGSSLSYYQLDQLSHILATHLLDAEIQPGTSVLLCFQKPWLASLAMLAVMKLGATAIHMDPIHHDTDTFPLRGVSNGPRDFITLSCKDNEAFAHKLGASKTIVIDTEDLLTRQLAFAKFPSSPPDESTPHSSIFEPSGKLNVIETIQDLGSQISISPLADSSPSASESDTTSTHDDADASSTYIEDPLTHILPFSLLQTNIPQDDVINQASQLLSVDPSSVVDIMPATRLQEGLLALTSVDSAKYIQDFTFEIGSHVHLDKLQAAWREVARTHPILRTRLVSLPILGNHCLFQVVLDEPIIWEVQDTAAEPPTQPLMEMGSRLSTFTVNSQSRQLTWTAHHAVYDGWSMPLLLANVERAYLGEPFVHLQPMSTFMKYLAEQDEDAERQYWKDALSETHGAHFPPNKANKTAQPDQEISLHISDLKWKTTGFTLSSTLRAAWAIAVASATGSDEALFGVTVTGRQAPLDGIDLVEGPTIATVPLRVGLDWDKSIHHLLSAVQLQATEMIPFEQTGLQHIARFTKQTESACNFQSLLVVQPPVSTTHREPEKMFLSEMADESTRGNADSYAIVVECEQQGNELVVRFAFDATLITNSQMTFVGETFEHALRELSCDRTKPLLQTLRDERWDLHRAWEWNETVPEASNRCIHDMIADRVQTNPNAAAVNAWDGDFTYRELDDLSTRLALHISEQGVVGKLIPLLFEKSKWMPIAALAVIKAGAGCIAMDATQPLSRLQSIVSQSQAPLMLISAANMNLADSFAGTSKVTVSSDASWPFTESASHPVISPDDVVYVNFTSGSTGIPKGAVNTHRGFASAIKHQQEYLGYRDTSRVFDFSSYAFDVVWCNMLHSFTSGACLCIPSQQERDNDLSGSLHKYKATSIDLTPTVARMLGKKVLSQLSTLILGGEAVLPEDVNLAGKNTEIVNVYGPAECSATATMQKITSKDISIGTGAGACTWVIDPDTLEPSPIGGIGELWLEGPIVGLGYINNAEKTKEAFVKDPAWLARGIPGRPGRKGVQGRTGTLYRTGDLVYYKDDGTLMFVGRKDFQVKIRGQRLELGEVEQHLLSLLLAELEPRVVAETIQLPGANSKTLISFISLGNKENETEAEHALRVASITEDLMNRLTAAVPAYMIPTVFIPVLQLPITGTGKIDRKALQKLGVAEYQKYRMCENVVQQEEVLSSTEQIIKKVWMSVLNLSDTELGVTRSFTRLGGDSITAMQIVSQCKLHNIAFTVSDLLESATIRRLAARCSTVSSQDTTESSETEDDDGNNKHEPFHLSPIQQVFFETYPDGLNHWNQSFALELTRQVPPAHLQEALTAIVERHDMLRCRFLRDSDSGQWSQAITNKATQDCFTFMVHVVQDRARVSEIGQFRQKALDLQNGPIFACDLFDIIGENQVMILSCHHAVIDLVSWRIIWGDIEDYITTKSLQTLPTCSFRKWCRQQSRVGAQLSPLDVLPYAVPEPPVGFWGISDAENTSLNTTTLHQSFGKDTTALLFTDCNNLFNTEPIDIIVGALTHSFVSVFPERTIPIVWIEGHGREQPDGLSLDVTSTVGWFTTLHPRPVPITPADSLLHAIRLAKDRRKQIPHNGQPYFSCRFNNESKHNPFKSHGDPEILLNFVGQYQQLEGEEGLFRRADDVDFAEMAPSAVRSTMIEINAEVEEGQLATSFCFHQKMKHQDRLVQWADVFQQSMQTAAEQLQQSRVSFTLTDLPLLSLTYDTLDLLVSNELASLDIDTRNVVDIYPCTALQSGILLSTQRDKSLYSTSSVYKCIPNVGESICPQRLENAWRETVSRHTSLQTVFGLHPDGDSFIQILLSNVRPRTTIISCHDEVPSQVLERLEAPVFRANEPQHALFIAQSSNGEISMRLDASHSLIDASSIALLLQDICTIYDARPPDQTSPFCDLIRHIESTAKSQKLAAWEKLLSGVKPCIVRDTTTALPAPSPDAPICHDSVSLPTSVFDSVPQFCRDMGITKSVLLHVAWAMALSQFTGSSDVCFAYLVSGRDAPLQNVDAMVGPFANLLIGRVELKKPAAQVLAQVSSDSIQHMRIQHVSLAELQHRLGISGRMLNTAISLRGSEKQKNEKDASFRFEATEEDDPHEFDLDLTANVDGDVMHAAVSYRTGFISRQTAEAFAETLAEAVSCLVTSQTTVSDAAPDIPLFDHFFERSYGVRQSAIREYWQRQLLQVEAEPFPAIPQGYSPVLNSETLSSLPSINTTLSYKPATLMSAAWFILQSQMTGTQDCCFGVHNSFISSTLPVRFTLGKSITVGSLLDTIETEQDELALFQKTPLWFIQSISPDASQATSFRVILRESGSHEQAKQSHQSPALAIEYQNVHGALDFKIRYDDSVITGVQAQRLAALLQHLVHQLLQSSSHQHLVASLETLSQGDMDDIWSWNGTLPTAKPACLHTLISDMAHTQPDAHAVNGWDGNLTYQELDDLSSTLAAQLQERGVCKGLIVPLIFEKSIWTPVAALAVIKTGAAVVATDPTTQPRERLCTILAQTDARICLSSHSQASVAQAICQEVVLVGSDLISHSPSSFVPPNIHPDDLLYINFTSGSTGVPKGAMISHSNFASAIFYQRDVLGYFKEARVLDFASYAFDVWWSNLFNTLTVGGCLCTPSAEERQNELATIIEKYDVTLADITPTTARLIPDLGRLSSLLLGGEVVLGSDAALASSKTYVTNSYGPAECTPVSTAIDMALNEPGIGRGYGACTWIVDAEDPTKLAPIGAPGELWLEGPIVGLGYLADAEKTANSFVDGPVWLTSGSGHVPGRTGRLYRTGDLVRYSDTGSILFLGRKDTQVKLRGQRIELEEIEHAVCKALKTVTGSQPQVVAEVIERKDSGNKLLVTFVSLDSNPTGLSTDEYHDQRVKTATSGLQDKLKDLLPIYAVPSIFVPTRVIPLTPTNKVDRRKLRSMAAQLSSEEITLLSRVDGVTIEPRTDEETMLRKMWAQALRIDETSISVDDGFFRVGGDSIGAMKLVALARKKGITCLTVKDVFLHPVLQDMALLCI</sequence>
<dbReference type="Gene3D" id="3.30.559.10">
    <property type="entry name" value="Chloramphenicol acetyltransferase-like domain"/>
    <property type="match status" value="3"/>
</dbReference>
<feature type="compositionally biased region" description="Low complexity" evidence="6">
    <location>
        <begin position="178"/>
        <end position="193"/>
    </location>
</feature>
<dbReference type="STRING" id="1531966.A0A0A1TLY8"/>
<dbReference type="InterPro" id="IPR020806">
    <property type="entry name" value="PKS_PP-bd"/>
</dbReference>
<dbReference type="Pfam" id="PF00501">
    <property type="entry name" value="AMP-binding"/>
    <property type="match status" value="3"/>
</dbReference>
<dbReference type="InterPro" id="IPR006162">
    <property type="entry name" value="Ppantetheine_attach_site"/>
</dbReference>
<comment type="pathway">
    <text evidence="1">Secondary metabolite biosynthesis.</text>
</comment>
<dbReference type="FunFam" id="3.30.300.30:FF:000015">
    <property type="entry name" value="Nonribosomal peptide synthase SidD"/>
    <property type="match status" value="2"/>
</dbReference>
<dbReference type="PANTHER" id="PTHR45527:SF12">
    <property type="entry name" value="NONRIBOSOMAL PEPTIDE SYNTHETASE IVOA"/>
    <property type="match status" value="1"/>
</dbReference>
<dbReference type="PROSITE" id="PS50075">
    <property type="entry name" value="CARRIER"/>
    <property type="match status" value="2"/>
</dbReference>
<evidence type="ECO:0000313" key="9">
    <source>
        <dbReference type="Proteomes" id="UP000039046"/>
    </source>
</evidence>
<evidence type="ECO:0000256" key="4">
    <source>
        <dbReference type="ARBA" id="ARBA00022598"/>
    </source>
</evidence>
<dbReference type="SUPFAM" id="SSF56801">
    <property type="entry name" value="Acetyl-CoA synthetase-like"/>
    <property type="match status" value="3"/>
</dbReference>
<dbReference type="FunFam" id="3.30.559.10:FF:000016">
    <property type="entry name" value="Nonribosomal peptide synthase Pes1"/>
    <property type="match status" value="1"/>
</dbReference>
<dbReference type="Gene3D" id="3.30.559.30">
    <property type="entry name" value="Nonribosomal peptide synthetase, condensation domain"/>
    <property type="match status" value="4"/>
</dbReference>
<dbReference type="InterPro" id="IPR045851">
    <property type="entry name" value="AMP-bd_C_sf"/>
</dbReference>
<dbReference type="InterPro" id="IPR001242">
    <property type="entry name" value="Condensation_dom"/>
</dbReference>
<dbReference type="CDD" id="cd19534">
    <property type="entry name" value="E_NRPS"/>
    <property type="match status" value="1"/>
</dbReference>
<dbReference type="InterPro" id="IPR036736">
    <property type="entry name" value="ACP-like_sf"/>
</dbReference>
<evidence type="ECO:0000256" key="6">
    <source>
        <dbReference type="SAM" id="MobiDB-lite"/>
    </source>
</evidence>
<dbReference type="GO" id="GO:0005737">
    <property type="term" value="C:cytoplasm"/>
    <property type="evidence" value="ECO:0007669"/>
    <property type="project" value="TreeGrafter"/>
</dbReference>
<dbReference type="GO" id="GO:0016874">
    <property type="term" value="F:ligase activity"/>
    <property type="evidence" value="ECO:0007669"/>
    <property type="project" value="UniProtKB-KW"/>
</dbReference>